<sequence>MVAVGTPGAPGTGSVAPLAVSTRADGGTGGRGGVAAAVPLSEPAGGIPTSGGVDPAVPLSEPAGGTPTDGGVAVAMPLVDPAGGMPTDGGVVLVRAEFAPGSVCGNRPGTVSNCCMMFTHGTPGLAVPGSAIAVAGLES</sequence>
<dbReference type="EMBL" id="LQOS01000010">
    <property type="protein sequence ID" value="ORV44970.1"/>
    <property type="molecule type" value="Genomic_DNA"/>
</dbReference>
<evidence type="ECO:0000313" key="3">
    <source>
        <dbReference type="EMBL" id="ORV44970.1"/>
    </source>
</evidence>
<proteinExistence type="predicted"/>
<keyword evidence="4" id="KW-1185">Reference proteome</keyword>
<dbReference type="RefSeq" id="WP_244949064.1">
    <property type="nucleotide sequence ID" value="NZ_AP022605.1"/>
</dbReference>
<dbReference type="KEGG" id="mdr:MDOR_21930"/>
<dbReference type="EMBL" id="AP022605">
    <property type="protein sequence ID" value="BBZ08024.1"/>
    <property type="molecule type" value="Genomic_DNA"/>
</dbReference>
<dbReference type="AlphaFoldDB" id="A0A1X1TKA2"/>
<evidence type="ECO:0000313" key="5">
    <source>
        <dbReference type="Proteomes" id="UP000467201"/>
    </source>
</evidence>
<dbReference type="Proteomes" id="UP000193564">
    <property type="component" value="Unassembled WGS sequence"/>
</dbReference>
<reference evidence="2 5" key="2">
    <citation type="journal article" date="2019" name="Emerg. Microbes Infect.">
        <title>Comprehensive subspecies identification of 175 nontuberculous mycobacteria species based on 7547 genomic profiles.</title>
        <authorList>
            <person name="Matsumoto Y."/>
            <person name="Kinjo T."/>
            <person name="Motooka D."/>
            <person name="Nabeya D."/>
            <person name="Jung N."/>
            <person name="Uechi K."/>
            <person name="Horii T."/>
            <person name="Iida T."/>
            <person name="Fujita J."/>
            <person name="Nakamura S."/>
        </authorList>
    </citation>
    <scope>NUCLEOTIDE SEQUENCE [LARGE SCALE GENOMIC DNA]</scope>
    <source>
        <strain evidence="2 5">JCM 12405</strain>
    </source>
</reference>
<reference evidence="3 4" key="1">
    <citation type="submission" date="2016-01" db="EMBL/GenBank/DDBJ databases">
        <title>The new phylogeny of the genus Mycobacterium.</title>
        <authorList>
            <person name="Tarcisio F."/>
            <person name="Conor M."/>
            <person name="Antonella G."/>
            <person name="Elisabetta G."/>
            <person name="Giulia F.S."/>
            <person name="Sara T."/>
            <person name="Anna F."/>
            <person name="Clotilde B."/>
            <person name="Roberto B."/>
            <person name="Veronica D.S."/>
            <person name="Fabio R."/>
            <person name="Monica P."/>
            <person name="Olivier J."/>
            <person name="Enrico T."/>
            <person name="Nicola S."/>
        </authorList>
    </citation>
    <scope>NUCLEOTIDE SEQUENCE [LARGE SCALE GENOMIC DNA]</scope>
    <source>
        <strain evidence="3 4">DSM 44339</strain>
    </source>
</reference>
<gene>
    <name evidence="3" type="ORF">AWC01_02735</name>
    <name evidence="2" type="ORF">MDOR_21930</name>
</gene>
<dbReference type="Proteomes" id="UP000467201">
    <property type="component" value="Chromosome"/>
</dbReference>
<name>A0A1X1TKA2_9MYCO</name>
<organism evidence="3 4">
    <name type="scientific">Mycolicibacterium doricum</name>
    <dbReference type="NCBI Taxonomy" id="126673"/>
    <lineage>
        <taxon>Bacteria</taxon>
        <taxon>Bacillati</taxon>
        <taxon>Actinomycetota</taxon>
        <taxon>Actinomycetes</taxon>
        <taxon>Mycobacteriales</taxon>
        <taxon>Mycobacteriaceae</taxon>
        <taxon>Mycolicibacterium</taxon>
    </lineage>
</organism>
<protein>
    <submittedName>
        <fullName evidence="3">Uncharacterized protein</fullName>
    </submittedName>
</protein>
<reference evidence="2" key="3">
    <citation type="submission" date="2020-02" db="EMBL/GenBank/DDBJ databases">
        <authorList>
            <person name="Matsumoto Y."/>
            <person name="Motooka D."/>
            <person name="Nakamura S."/>
        </authorList>
    </citation>
    <scope>NUCLEOTIDE SEQUENCE</scope>
    <source>
        <strain evidence="2">JCM 12405</strain>
    </source>
</reference>
<accession>A0A1X1TKA2</accession>
<evidence type="ECO:0000256" key="1">
    <source>
        <dbReference type="SAM" id="MobiDB-lite"/>
    </source>
</evidence>
<evidence type="ECO:0000313" key="2">
    <source>
        <dbReference type="EMBL" id="BBZ08024.1"/>
    </source>
</evidence>
<feature type="region of interest" description="Disordered" evidence="1">
    <location>
        <begin position="1"/>
        <end position="71"/>
    </location>
</feature>
<evidence type="ECO:0000313" key="4">
    <source>
        <dbReference type="Proteomes" id="UP000193564"/>
    </source>
</evidence>